<proteinExistence type="predicted"/>
<organism evidence="1 2">
    <name type="scientific">Pistacia integerrima</name>
    <dbReference type="NCBI Taxonomy" id="434235"/>
    <lineage>
        <taxon>Eukaryota</taxon>
        <taxon>Viridiplantae</taxon>
        <taxon>Streptophyta</taxon>
        <taxon>Embryophyta</taxon>
        <taxon>Tracheophyta</taxon>
        <taxon>Spermatophyta</taxon>
        <taxon>Magnoliopsida</taxon>
        <taxon>eudicotyledons</taxon>
        <taxon>Gunneridae</taxon>
        <taxon>Pentapetalae</taxon>
        <taxon>rosids</taxon>
        <taxon>malvids</taxon>
        <taxon>Sapindales</taxon>
        <taxon>Anacardiaceae</taxon>
        <taxon>Pistacia</taxon>
    </lineage>
</organism>
<protein>
    <submittedName>
        <fullName evidence="1">Uncharacterized protein</fullName>
    </submittedName>
</protein>
<name>A0ACC0YQH5_9ROSI</name>
<evidence type="ECO:0000313" key="1">
    <source>
        <dbReference type="EMBL" id="KAJ0039955.1"/>
    </source>
</evidence>
<reference evidence="2" key="1">
    <citation type="journal article" date="2023" name="G3 (Bethesda)">
        <title>Genome assembly and association tests identify interacting loci associated with vigor, precocity, and sex in interspecific pistachio rootstocks.</title>
        <authorList>
            <person name="Palmer W."/>
            <person name="Jacygrad E."/>
            <person name="Sagayaradj S."/>
            <person name="Cavanaugh K."/>
            <person name="Han R."/>
            <person name="Bertier L."/>
            <person name="Beede B."/>
            <person name="Kafkas S."/>
            <person name="Golino D."/>
            <person name="Preece J."/>
            <person name="Michelmore R."/>
        </authorList>
    </citation>
    <scope>NUCLEOTIDE SEQUENCE [LARGE SCALE GENOMIC DNA]</scope>
</reference>
<gene>
    <name evidence="1" type="ORF">Pint_28531</name>
</gene>
<comment type="caution">
    <text evidence="1">The sequence shown here is derived from an EMBL/GenBank/DDBJ whole genome shotgun (WGS) entry which is preliminary data.</text>
</comment>
<keyword evidence="2" id="KW-1185">Reference proteome</keyword>
<accession>A0ACC0YQH5</accession>
<evidence type="ECO:0000313" key="2">
    <source>
        <dbReference type="Proteomes" id="UP001163603"/>
    </source>
</evidence>
<dbReference type="Proteomes" id="UP001163603">
    <property type="component" value="Chromosome 5"/>
</dbReference>
<dbReference type="EMBL" id="CM047740">
    <property type="protein sequence ID" value="KAJ0039955.1"/>
    <property type="molecule type" value="Genomic_DNA"/>
</dbReference>
<sequence>MHRCFLYPPPGYVKNGIRDEALIELIKGAFMLSQSHVYWRGDYGRGAQENSLLVIAPTGGREGQEGKERKEEREKIEEKEKEKFQGSGAVKEPASGSGCLSKGKMIHKCYPAGNSLALPPRGLTTPVLKLNEEKPCLSTRVSQSSAQMAETVVPSSLCGRCSS</sequence>